<dbReference type="AlphaFoldDB" id="A0A2T6B0L3"/>
<dbReference type="InterPro" id="IPR036097">
    <property type="entry name" value="HisK_dim/P_sf"/>
</dbReference>
<dbReference type="EC" id="2.7.13.3" evidence="2"/>
<evidence type="ECO:0000256" key="2">
    <source>
        <dbReference type="ARBA" id="ARBA00012438"/>
    </source>
</evidence>
<evidence type="ECO:0000256" key="6">
    <source>
        <dbReference type="ARBA" id="ARBA00022777"/>
    </source>
</evidence>
<keyword evidence="4" id="KW-0808">Transferase</keyword>
<dbReference type="Gene3D" id="3.30.565.10">
    <property type="entry name" value="Histidine kinase-like ATPase, C-terminal domain"/>
    <property type="match status" value="1"/>
</dbReference>
<evidence type="ECO:0000259" key="9">
    <source>
        <dbReference type="PROSITE" id="PS50109"/>
    </source>
</evidence>
<dbReference type="GO" id="GO:0000155">
    <property type="term" value="F:phosphorelay sensor kinase activity"/>
    <property type="evidence" value="ECO:0007669"/>
    <property type="project" value="InterPro"/>
</dbReference>
<evidence type="ECO:0000256" key="4">
    <source>
        <dbReference type="ARBA" id="ARBA00022679"/>
    </source>
</evidence>
<dbReference type="InterPro" id="IPR050428">
    <property type="entry name" value="TCS_sensor_his_kinase"/>
</dbReference>
<proteinExistence type="predicted"/>
<dbReference type="RefSeq" id="WP_170120555.1">
    <property type="nucleotide sequence ID" value="NZ_QBKP01000007.1"/>
</dbReference>
<keyword evidence="5 8" id="KW-0812">Transmembrane</keyword>
<dbReference type="EMBL" id="QBKP01000007">
    <property type="protein sequence ID" value="PTX49590.1"/>
    <property type="molecule type" value="Genomic_DNA"/>
</dbReference>
<evidence type="ECO:0000256" key="7">
    <source>
        <dbReference type="ARBA" id="ARBA00022989"/>
    </source>
</evidence>
<evidence type="ECO:0000256" key="3">
    <source>
        <dbReference type="ARBA" id="ARBA00022553"/>
    </source>
</evidence>
<dbReference type="Pfam" id="PF02518">
    <property type="entry name" value="HATPase_c"/>
    <property type="match status" value="1"/>
</dbReference>
<dbReference type="SUPFAM" id="SSF47384">
    <property type="entry name" value="Homodimeric domain of signal transducing histidine kinase"/>
    <property type="match status" value="1"/>
</dbReference>
<dbReference type="PROSITE" id="PS50109">
    <property type="entry name" value="HIS_KIN"/>
    <property type="match status" value="1"/>
</dbReference>
<evidence type="ECO:0000313" key="11">
    <source>
        <dbReference type="Proteomes" id="UP000244224"/>
    </source>
</evidence>
<keyword evidence="11" id="KW-1185">Reference proteome</keyword>
<keyword evidence="6 10" id="KW-0418">Kinase</keyword>
<dbReference type="GO" id="GO:0005886">
    <property type="term" value="C:plasma membrane"/>
    <property type="evidence" value="ECO:0007669"/>
    <property type="project" value="TreeGrafter"/>
</dbReference>
<evidence type="ECO:0000256" key="1">
    <source>
        <dbReference type="ARBA" id="ARBA00000085"/>
    </source>
</evidence>
<dbReference type="InterPro" id="IPR003594">
    <property type="entry name" value="HATPase_dom"/>
</dbReference>
<accession>A0A2T6B0L3</accession>
<dbReference type="Gene3D" id="1.10.287.130">
    <property type="match status" value="1"/>
</dbReference>
<dbReference type="PANTHER" id="PTHR45436">
    <property type="entry name" value="SENSOR HISTIDINE KINASE YKOH"/>
    <property type="match status" value="1"/>
</dbReference>
<feature type="domain" description="Histidine kinase" evidence="9">
    <location>
        <begin position="250"/>
        <end position="452"/>
    </location>
</feature>
<dbReference type="InterPro" id="IPR036890">
    <property type="entry name" value="HATPase_C_sf"/>
</dbReference>
<keyword evidence="7 8" id="KW-1133">Transmembrane helix</keyword>
<name>A0A2T6B0L3_9RHOB</name>
<keyword evidence="3" id="KW-0597">Phosphoprotein</keyword>
<dbReference type="SUPFAM" id="SSF55874">
    <property type="entry name" value="ATPase domain of HSP90 chaperone/DNA topoisomerase II/histidine kinase"/>
    <property type="match status" value="1"/>
</dbReference>
<dbReference type="Proteomes" id="UP000244224">
    <property type="component" value="Unassembled WGS sequence"/>
</dbReference>
<comment type="catalytic activity">
    <reaction evidence="1">
        <text>ATP + protein L-histidine = ADP + protein N-phospho-L-histidine.</text>
        <dbReference type="EC" id="2.7.13.3"/>
    </reaction>
</comment>
<gene>
    <name evidence="10" type="ORF">C8N34_107238</name>
</gene>
<dbReference type="SMART" id="SM00387">
    <property type="entry name" value="HATPase_c"/>
    <property type="match status" value="1"/>
</dbReference>
<evidence type="ECO:0000313" key="10">
    <source>
        <dbReference type="EMBL" id="PTX49590.1"/>
    </source>
</evidence>
<evidence type="ECO:0000256" key="8">
    <source>
        <dbReference type="SAM" id="Phobius"/>
    </source>
</evidence>
<keyword evidence="8" id="KW-0472">Membrane</keyword>
<comment type="caution">
    <text evidence="10">The sequence shown here is derived from an EMBL/GenBank/DDBJ whole genome shotgun (WGS) entry which is preliminary data.</text>
</comment>
<dbReference type="PANTHER" id="PTHR45436:SF5">
    <property type="entry name" value="SENSOR HISTIDINE KINASE TRCS"/>
    <property type="match status" value="1"/>
</dbReference>
<organism evidence="10 11">
    <name type="scientific">Gemmobacter caeni</name>
    <dbReference type="NCBI Taxonomy" id="589035"/>
    <lineage>
        <taxon>Bacteria</taxon>
        <taxon>Pseudomonadati</taxon>
        <taxon>Pseudomonadota</taxon>
        <taxon>Alphaproteobacteria</taxon>
        <taxon>Rhodobacterales</taxon>
        <taxon>Paracoccaceae</taxon>
        <taxon>Gemmobacter</taxon>
    </lineage>
</organism>
<sequence length="454" mass="48438">MILRSLRWRLILAGGGAIVLALVLAALGLALLFERHVERVAVADLEARAMAVAALVEPQPDGPPAFRKVASDPLYEQPFSGHYWQIGLGSSVLRSRSLWDFGFPPAEAPPDPAPPQGRRVLALTGPLERPLLALEWWLEVRSGGESLPLRIIVARDRAELDNARQGFLSDLLPYLGLLGLCLLAASSVQITVGLHPLRQIRAQVAALRSGQRARLGPDMPQEVQPLAAEIDALLDARDDELAKARHRAGDLAHGFKTPLQALMGDARLLRDRGEADIAQSIELVAGSMRRLVDHELARARIRSDRLVAAVADPAVVIGRVVAVLQRTPAGAELDWQVDVAPGLAARIDPADLTEAVGALAENAVQHARRRIAISARRDGAHLAITLRDDGPGAPDAALTRLRQRGARLDEAGDNHGLGLAIVADIAAAAGGELMLRNATPGLEVTLRLLSAAKG</sequence>
<protein>
    <recommendedName>
        <fullName evidence="2">histidine kinase</fullName>
        <ecNumber evidence="2">2.7.13.3</ecNumber>
    </recommendedName>
</protein>
<reference evidence="10 11" key="1">
    <citation type="submission" date="2018-04" db="EMBL/GenBank/DDBJ databases">
        <title>Genomic Encyclopedia of Archaeal and Bacterial Type Strains, Phase II (KMG-II): from individual species to whole genera.</title>
        <authorList>
            <person name="Goeker M."/>
        </authorList>
    </citation>
    <scope>NUCLEOTIDE SEQUENCE [LARGE SCALE GENOMIC DNA]</scope>
    <source>
        <strain evidence="10 11">DSM 21823</strain>
    </source>
</reference>
<dbReference type="InterPro" id="IPR005467">
    <property type="entry name" value="His_kinase_dom"/>
</dbReference>
<feature type="transmembrane region" description="Helical" evidence="8">
    <location>
        <begin position="171"/>
        <end position="194"/>
    </location>
</feature>
<evidence type="ECO:0000256" key="5">
    <source>
        <dbReference type="ARBA" id="ARBA00022692"/>
    </source>
</evidence>